<keyword evidence="1" id="KW-0812">Transmembrane</keyword>
<dbReference type="Proteomes" id="UP000001368">
    <property type="component" value="Chromosome"/>
</dbReference>
<dbReference type="EMBL" id="FM204884">
    <property type="protein sequence ID" value="CAW98356.1"/>
    <property type="molecule type" value="Genomic_DNA"/>
</dbReference>
<accession>C0MH65</accession>
<feature type="transmembrane region" description="Helical" evidence="1">
    <location>
        <begin position="43"/>
        <end position="66"/>
    </location>
</feature>
<proteinExistence type="predicted"/>
<evidence type="ECO:0000313" key="3">
    <source>
        <dbReference type="Proteomes" id="UP000001368"/>
    </source>
</evidence>
<feature type="transmembrane region" description="Helical" evidence="1">
    <location>
        <begin position="5"/>
        <end position="23"/>
    </location>
</feature>
<sequence length="69" mass="8347">MHLKYIFTIVIFTFQIYFIYRSVRGLDKNNDIVDISTINSFFLLFLAHDNLMFLFILYIMILIDLISKF</sequence>
<keyword evidence="1" id="KW-1133">Transmembrane helix</keyword>
<reference evidence="2 3" key="1">
    <citation type="journal article" date="2009" name="PLoS Pathog.">
        <title>Genomic evidence for the evolution of Streptococcus equi: host restriction, increased virulence, and genetic exchange with human pathogens.</title>
        <authorList>
            <person name="Holden M.T.G."/>
            <person name="Heather Z."/>
            <person name="Paillot R."/>
            <person name="Steward K.F."/>
            <person name="Webb K."/>
            <person name="Ainslie F."/>
            <person name="Jourdan T."/>
            <person name="Bason N.C."/>
            <person name="Holroyd N.E."/>
            <person name="Mungall K."/>
            <person name="Quail M.A."/>
            <person name="Sanders M."/>
            <person name="Simmonds M."/>
            <person name="Willey D."/>
            <person name="Brooks K."/>
            <person name="Aanensen D.M."/>
            <person name="Spratt B.G."/>
            <person name="Jolley K.A."/>
            <person name="Maiden M.C.J."/>
            <person name="Kehoe M."/>
            <person name="Chanter N."/>
            <person name="Bentley S.D."/>
            <person name="Robinson C."/>
            <person name="Maskell D.J."/>
            <person name="Parkhill J."/>
            <person name="Waller A.S."/>
        </authorList>
    </citation>
    <scope>NUCLEOTIDE SEQUENCE [LARGE SCALE GENOMIC DNA]</scope>
    <source>
        <strain evidence="2 3">H70</strain>
    </source>
</reference>
<keyword evidence="1" id="KW-0472">Membrane</keyword>
<evidence type="ECO:0000256" key="1">
    <source>
        <dbReference type="SAM" id="Phobius"/>
    </source>
</evidence>
<organism evidence="3">
    <name type="scientific">Streptococcus equi subsp. zooepidemicus (strain H70)</name>
    <dbReference type="NCBI Taxonomy" id="553483"/>
    <lineage>
        <taxon>Bacteria</taxon>
        <taxon>Bacillati</taxon>
        <taxon>Bacillota</taxon>
        <taxon>Bacilli</taxon>
        <taxon>Lactobacillales</taxon>
        <taxon>Streptococcaceae</taxon>
        <taxon>Streptococcus</taxon>
    </lineage>
</organism>
<evidence type="ECO:0000313" key="2">
    <source>
        <dbReference type="EMBL" id="CAW98356.1"/>
    </source>
</evidence>
<protein>
    <submittedName>
        <fullName evidence="2">Putative membrane protein</fullName>
    </submittedName>
</protein>
<dbReference type="KEGG" id="seq:SZO_04410"/>
<gene>
    <name evidence="2" type="ordered locus">SZO_04410</name>
</gene>
<dbReference type="AlphaFoldDB" id="C0MH65"/>
<dbReference type="HOGENOM" id="CLU_2774008_0_0_9"/>
<name>C0MH65_STRS7</name>